<evidence type="ECO:0000256" key="16">
    <source>
        <dbReference type="ARBA" id="ARBA00023221"/>
    </source>
</evidence>
<keyword evidence="6" id="KW-0153">Cholesterol metabolism</keyword>
<feature type="binding site" evidence="20">
    <location>
        <position position="190"/>
    </location>
    <ligand>
        <name>ATP</name>
        <dbReference type="ChEBI" id="CHEBI:30616"/>
    </ligand>
</feature>
<evidence type="ECO:0000256" key="2">
    <source>
        <dbReference type="ARBA" id="ARBA00005017"/>
    </source>
</evidence>
<dbReference type="GeneID" id="105896161"/>
<evidence type="ECO:0000256" key="1">
    <source>
        <dbReference type="ARBA" id="ARBA00004514"/>
    </source>
</evidence>
<name>A0A6P8G9B4_CLUHA</name>
<feature type="binding site" evidence="20">
    <location>
        <begin position="15"/>
        <end position="21"/>
    </location>
    <ligand>
        <name>ATP</name>
        <dbReference type="ChEBI" id="CHEBI:30616"/>
    </ligand>
</feature>
<dbReference type="GO" id="GO:0019287">
    <property type="term" value="P:isopentenyl diphosphate biosynthetic process, mevalonate pathway"/>
    <property type="evidence" value="ECO:0007669"/>
    <property type="project" value="UniProtKB-UniPathway"/>
</dbReference>
<evidence type="ECO:0000256" key="8">
    <source>
        <dbReference type="ARBA" id="ARBA00022741"/>
    </source>
</evidence>
<evidence type="ECO:0000256" key="13">
    <source>
        <dbReference type="ARBA" id="ARBA00023011"/>
    </source>
</evidence>
<evidence type="ECO:0000256" key="4">
    <source>
        <dbReference type="ARBA" id="ARBA00022490"/>
    </source>
</evidence>
<dbReference type="CTD" id="10654"/>
<keyword evidence="5" id="KW-0444">Lipid biosynthesis</keyword>
<dbReference type="OrthoDB" id="2401875at2759"/>
<gene>
    <name evidence="22" type="primary">pmvk</name>
</gene>
<proteinExistence type="predicted"/>
<evidence type="ECO:0000256" key="12">
    <source>
        <dbReference type="ARBA" id="ARBA00022955"/>
    </source>
</evidence>
<keyword evidence="8 20" id="KW-0547">Nucleotide-binding</keyword>
<keyword evidence="16" id="KW-0753">Steroid metabolism</keyword>
<evidence type="ECO:0000256" key="10">
    <source>
        <dbReference type="ARBA" id="ARBA00022778"/>
    </source>
</evidence>
<dbReference type="RefSeq" id="XP_031431740.1">
    <property type="nucleotide sequence ID" value="XM_031575880.2"/>
</dbReference>
<evidence type="ECO:0000256" key="15">
    <source>
        <dbReference type="ARBA" id="ARBA00023166"/>
    </source>
</evidence>
<dbReference type="GO" id="GO:0006695">
    <property type="term" value="P:cholesterol biosynthetic process"/>
    <property type="evidence" value="ECO:0007669"/>
    <property type="project" value="UniProtKB-KW"/>
</dbReference>
<dbReference type="InterPro" id="IPR027417">
    <property type="entry name" value="P-loop_NTPase"/>
</dbReference>
<dbReference type="PANTHER" id="PTHR13101:SF1">
    <property type="entry name" value="PHOSPHOMEVALONATE KINASE"/>
    <property type="match status" value="1"/>
</dbReference>
<dbReference type="NCBIfam" id="TIGR01223">
    <property type="entry name" value="Pmev_kin_anim"/>
    <property type="match status" value="1"/>
</dbReference>
<feature type="binding site" evidence="20">
    <location>
        <position position="139"/>
    </location>
    <ligand>
        <name>ATP</name>
        <dbReference type="ChEBI" id="CHEBI:30616"/>
    </ligand>
</feature>
<keyword evidence="13" id="KW-0756">Sterol biosynthesis</keyword>
<accession>A0A6P8G9B4</accession>
<dbReference type="SUPFAM" id="SSF52540">
    <property type="entry name" value="P-loop containing nucleoside triphosphate hydrolases"/>
    <property type="match status" value="1"/>
</dbReference>
<evidence type="ECO:0000256" key="5">
    <source>
        <dbReference type="ARBA" id="ARBA00022516"/>
    </source>
</evidence>
<dbReference type="GO" id="GO:0004631">
    <property type="term" value="F:phosphomevalonate kinase activity"/>
    <property type="evidence" value="ECO:0007669"/>
    <property type="project" value="UniProtKB-EC"/>
</dbReference>
<evidence type="ECO:0000256" key="11">
    <source>
        <dbReference type="ARBA" id="ARBA00022840"/>
    </source>
</evidence>
<keyword evidence="7" id="KW-0808">Transferase</keyword>
<evidence type="ECO:0000256" key="3">
    <source>
        <dbReference type="ARBA" id="ARBA00012958"/>
    </source>
</evidence>
<dbReference type="Pfam" id="PF04275">
    <property type="entry name" value="P-mevalo_kinase"/>
    <property type="match status" value="1"/>
</dbReference>
<evidence type="ECO:0000256" key="7">
    <source>
        <dbReference type="ARBA" id="ARBA00022679"/>
    </source>
</evidence>
<keyword evidence="14" id="KW-0443">Lipid metabolism</keyword>
<comment type="subcellular location">
    <subcellularLocation>
        <location evidence="1">Cytoplasm</location>
        <location evidence="1">Cytosol</location>
    </subcellularLocation>
</comment>
<dbReference type="PANTHER" id="PTHR13101">
    <property type="entry name" value="PHOSPHOMEVALONATE KINASE"/>
    <property type="match status" value="1"/>
</dbReference>
<comment type="catalytic activity">
    <reaction evidence="18">
        <text>(R)-5-phosphomevalonate + ATP = (R)-5-diphosphomevalonate + ADP</text>
        <dbReference type="Rhea" id="RHEA:16341"/>
        <dbReference type="ChEBI" id="CHEBI:30616"/>
        <dbReference type="ChEBI" id="CHEBI:57557"/>
        <dbReference type="ChEBI" id="CHEBI:58146"/>
        <dbReference type="ChEBI" id="CHEBI:456216"/>
        <dbReference type="EC" id="2.7.4.2"/>
    </reaction>
    <physiologicalReaction direction="left-to-right" evidence="18">
        <dbReference type="Rhea" id="RHEA:16342"/>
    </physiologicalReaction>
    <physiologicalReaction direction="right-to-left" evidence="18">
        <dbReference type="Rhea" id="RHEA:16343"/>
    </physiologicalReaction>
</comment>
<evidence type="ECO:0000256" key="6">
    <source>
        <dbReference type="ARBA" id="ARBA00022548"/>
    </source>
</evidence>
<evidence type="ECO:0000313" key="21">
    <source>
        <dbReference type="Proteomes" id="UP000515152"/>
    </source>
</evidence>
<organism evidence="21 22">
    <name type="scientific">Clupea harengus</name>
    <name type="common">Atlantic herring</name>
    <dbReference type="NCBI Taxonomy" id="7950"/>
    <lineage>
        <taxon>Eukaryota</taxon>
        <taxon>Metazoa</taxon>
        <taxon>Chordata</taxon>
        <taxon>Craniata</taxon>
        <taxon>Vertebrata</taxon>
        <taxon>Euteleostomi</taxon>
        <taxon>Actinopterygii</taxon>
        <taxon>Neopterygii</taxon>
        <taxon>Teleostei</taxon>
        <taxon>Clupei</taxon>
        <taxon>Clupeiformes</taxon>
        <taxon>Clupeoidei</taxon>
        <taxon>Clupeidae</taxon>
        <taxon>Clupea</taxon>
    </lineage>
</organism>
<protein>
    <recommendedName>
        <fullName evidence="17">Phosphomevalonate kinase</fullName>
        <ecNumber evidence="3">2.7.4.2</ecNumber>
    </recommendedName>
</protein>
<comment type="pathway">
    <text evidence="2">Isoprenoid biosynthesis; isopentenyl diphosphate biosynthesis via mevalonate pathway; isopentenyl diphosphate from (R)-mevalonate: step 2/3.</text>
</comment>
<dbReference type="InterPro" id="IPR005919">
    <property type="entry name" value="Pmev_kin_anim"/>
</dbReference>
<evidence type="ECO:0000256" key="18">
    <source>
        <dbReference type="ARBA" id="ARBA00051752"/>
    </source>
</evidence>
<keyword evidence="9 22" id="KW-0418">Kinase</keyword>
<evidence type="ECO:0000256" key="17">
    <source>
        <dbReference type="ARBA" id="ARBA00034549"/>
    </source>
</evidence>
<dbReference type="UniPathway" id="UPA00057">
    <property type="reaction ID" value="UER00099"/>
</dbReference>
<dbReference type="GO" id="GO:0005524">
    <property type="term" value="F:ATP binding"/>
    <property type="evidence" value="ECO:0007669"/>
    <property type="project" value="UniProtKB-KW"/>
</dbReference>
<keyword evidence="4" id="KW-0963">Cytoplasm</keyword>
<reference evidence="22" key="1">
    <citation type="submission" date="2025-08" db="UniProtKB">
        <authorList>
            <consortium name="RefSeq"/>
        </authorList>
    </citation>
    <scope>IDENTIFICATION</scope>
</reference>
<evidence type="ECO:0000256" key="14">
    <source>
        <dbReference type="ARBA" id="ARBA00023098"/>
    </source>
</evidence>
<dbReference type="EC" id="2.7.4.2" evidence="3"/>
<keyword evidence="12" id="KW-0752">Steroid biosynthesis</keyword>
<dbReference type="FunFam" id="3.40.50.300:FF:001026">
    <property type="entry name" value="Phosphomevalonate kinase"/>
    <property type="match status" value="1"/>
</dbReference>
<dbReference type="GO" id="GO:0005829">
    <property type="term" value="C:cytosol"/>
    <property type="evidence" value="ECO:0007669"/>
    <property type="project" value="UniProtKB-SubCell"/>
</dbReference>
<evidence type="ECO:0000256" key="9">
    <source>
        <dbReference type="ARBA" id="ARBA00022777"/>
    </source>
</evidence>
<dbReference type="Gene3D" id="3.40.50.300">
    <property type="entry name" value="P-loop containing nucleotide triphosphate hydrolases"/>
    <property type="match status" value="1"/>
</dbReference>
<keyword evidence="15" id="KW-1207">Sterol metabolism</keyword>
<comment type="function">
    <text evidence="19">Catalyzes the reversible ATP-dependent phosphorylation of mevalonate 5-phosphate to produce mevalonate diphosphate and ADP, a key step in the mevalonic acid mediated biosynthesis of isopentenyl diphosphate and other polyisoprenoid metabolites.</text>
</comment>
<keyword evidence="21" id="KW-1185">Reference proteome</keyword>
<sequence length="215" mass="24709">MSTTKPELILIFSGKRKSGKDYVTDRIQERLGANVCCILRLSGPLKEQYAKDHGLDYSELLGAGQYKEKYRADMIRWGERKREEDHGFFCRLAIRQAKQPVWIISDARRLSDLQWFWREFPQQCRCVRVEASEQTRLQRGWMFSPGDPIPTKCTCPIRIDDAESECGLDQGVQFDWIINNDGDAGLLEEQLKELFVLAEDKSGDNAGQRTLTISG</sequence>
<dbReference type="PIRSF" id="PIRSF036639">
    <property type="entry name" value="PMK_anim"/>
    <property type="match status" value="1"/>
</dbReference>
<keyword evidence="10" id="KW-0152">Cholesterol biosynthesis</keyword>
<feature type="binding site" evidence="20">
    <location>
        <position position="180"/>
    </location>
    <ligand>
        <name>ATP</name>
        <dbReference type="ChEBI" id="CHEBI:30616"/>
    </ligand>
</feature>
<evidence type="ECO:0000256" key="20">
    <source>
        <dbReference type="PIRSR" id="PIRSR036639-1"/>
    </source>
</evidence>
<evidence type="ECO:0000256" key="19">
    <source>
        <dbReference type="ARBA" id="ARBA00057619"/>
    </source>
</evidence>
<keyword evidence="11 20" id="KW-0067">ATP-binding</keyword>
<dbReference type="Proteomes" id="UP000515152">
    <property type="component" value="Chromosome 11"/>
</dbReference>
<evidence type="ECO:0000313" key="22">
    <source>
        <dbReference type="RefSeq" id="XP_031431740.1"/>
    </source>
</evidence>
<dbReference type="AlphaFoldDB" id="A0A6P8G9B4"/>